<dbReference type="InParanoid" id="A0A369K3B6"/>
<dbReference type="EMBL" id="LUEZ02000017">
    <property type="protein sequence ID" value="RDB27257.1"/>
    <property type="molecule type" value="Genomic_DNA"/>
</dbReference>
<gene>
    <name evidence="1" type="ORF">Hypma_004510</name>
</gene>
<organism evidence="1 2">
    <name type="scientific">Hypsizygus marmoreus</name>
    <name type="common">White beech mushroom</name>
    <name type="synonym">Agaricus marmoreus</name>
    <dbReference type="NCBI Taxonomy" id="39966"/>
    <lineage>
        <taxon>Eukaryota</taxon>
        <taxon>Fungi</taxon>
        <taxon>Dikarya</taxon>
        <taxon>Basidiomycota</taxon>
        <taxon>Agaricomycotina</taxon>
        <taxon>Agaricomycetes</taxon>
        <taxon>Agaricomycetidae</taxon>
        <taxon>Agaricales</taxon>
        <taxon>Tricholomatineae</taxon>
        <taxon>Lyophyllaceae</taxon>
        <taxon>Hypsizygus</taxon>
    </lineage>
</organism>
<dbReference type="Proteomes" id="UP000076154">
    <property type="component" value="Unassembled WGS sequence"/>
</dbReference>
<evidence type="ECO:0000313" key="2">
    <source>
        <dbReference type="Proteomes" id="UP000076154"/>
    </source>
</evidence>
<accession>A0A369K3B6</accession>
<dbReference type="AlphaFoldDB" id="A0A369K3B6"/>
<name>A0A369K3B6_HYPMA</name>
<keyword evidence="2" id="KW-1185">Reference proteome</keyword>
<reference evidence="1" key="1">
    <citation type="submission" date="2018-04" db="EMBL/GenBank/DDBJ databases">
        <title>Whole genome sequencing of Hypsizygus marmoreus.</title>
        <authorList>
            <person name="Choi I.-G."/>
            <person name="Min B."/>
            <person name="Kim J.-G."/>
            <person name="Kim S."/>
            <person name="Oh Y.-L."/>
            <person name="Kong W.-S."/>
            <person name="Park H."/>
            <person name="Jeong J."/>
            <person name="Song E.-S."/>
        </authorList>
    </citation>
    <scope>NUCLEOTIDE SEQUENCE [LARGE SCALE GENOMIC DNA]</scope>
    <source>
        <strain evidence="1">51987-8</strain>
    </source>
</reference>
<proteinExistence type="predicted"/>
<evidence type="ECO:0000313" key="1">
    <source>
        <dbReference type="EMBL" id="RDB27257.1"/>
    </source>
</evidence>
<sequence length="255" mass="28090">MAIRPGIAFLLAPDCSICLVPSPHVAFILSHTNTHCALKSQTSNPEALNLTFLRLSSGARLGRVHSAASFSPIRCLREVVACPFWLIFNVASICYFLAMGMLDVRTLHYVGAGSLYPWNGSAILPSFLHRNISEMMSSRNMRMRDVRLASPSPFTTCMRATSACIYPWTWYTPQHHLFVASKVSQAYLRYVSNAICPLPSQNSGKFNEGAGTMRDGDLPTIFSLPASCFLGFRNSQTDVRMVEMPTGGGIGTVQW</sequence>
<comment type="caution">
    <text evidence="1">The sequence shown here is derived from an EMBL/GenBank/DDBJ whole genome shotgun (WGS) entry which is preliminary data.</text>
</comment>
<protein>
    <submittedName>
        <fullName evidence="1">Uncharacterized protein</fullName>
    </submittedName>
</protein>